<evidence type="ECO:0000256" key="3">
    <source>
        <dbReference type="SAM" id="SignalP"/>
    </source>
</evidence>
<evidence type="ECO:0000313" key="6">
    <source>
        <dbReference type="Proteomes" id="UP001172082"/>
    </source>
</evidence>
<comment type="caution">
    <text evidence="5">The sequence shown here is derived from an EMBL/GenBank/DDBJ whole genome shotgun (WGS) entry which is preliminary data.</text>
</comment>
<keyword evidence="2" id="KW-1133">Transmembrane helix</keyword>
<dbReference type="Pfam" id="PF12770">
    <property type="entry name" value="CHAT"/>
    <property type="match status" value="1"/>
</dbReference>
<dbReference type="SMART" id="SM00028">
    <property type="entry name" value="TPR"/>
    <property type="match status" value="8"/>
</dbReference>
<dbReference type="PROSITE" id="PS50005">
    <property type="entry name" value="TPR"/>
    <property type="match status" value="3"/>
</dbReference>
<evidence type="ECO:0000256" key="1">
    <source>
        <dbReference type="PROSITE-ProRule" id="PRU00339"/>
    </source>
</evidence>
<reference evidence="5" key="1">
    <citation type="submission" date="2023-06" db="EMBL/GenBank/DDBJ databases">
        <title>Genomic of Parafulvivirga corallium.</title>
        <authorList>
            <person name="Wang G."/>
        </authorList>
    </citation>
    <scope>NUCLEOTIDE SEQUENCE</scope>
    <source>
        <strain evidence="5">BMA10</strain>
    </source>
</reference>
<feature type="chain" id="PRO_5047492708" evidence="3">
    <location>
        <begin position="24"/>
        <end position="965"/>
    </location>
</feature>
<dbReference type="PANTHER" id="PTHR10098">
    <property type="entry name" value="RAPSYN-RELATED"/>
    <property type="match status" value="1"/>
</dbReference>
<feature type="transmembrane region" description="Helical" evidence="2">
    <location>
        <begin position="938"/>
        <end position="957"/>
    </location>
</feature>
<dbReference type="InterPro" id="IPR011990">
    <property type="entry name" value="TPR-like_helical_dom_sf"/>
</dbReference>
<name>A0ABT8KM18_9BACT</name>
<gene>
    <name evidence="5" type="ORF">QQ008_10360</name>
</gene>
<dbReference type="Pfam" id="PF13424">
    <property type="entry name" value="TPR_12"/>
    <property type="match status" value="2"/>
</dbReference>
<dbReference type="Pfam" id="PF13374">
    <property type="entry name" value="TPR_10"/>
    <property type="match status" value="1"/>
</dbReference>
<protein>
    <submittedName>
        <fullName evidence="5">CHAT domain-containing protein</fullName>
    </submittedName>
</protein>
<dbReference type="InterPro" id="IPR019734">
    <property type="entry name" value="TPR_rpt"/>
</dbReference>
<dbReference type="InterPro" id="IPR024983">
    <property type="entry name" value="CHAT_dom"/>
</dbReference>
<proteinExistence type="predicted"/>
<dbReference type="Pfam" id="PF13176">
    <property type="entry name" value="TPR_7"/>
    <property type="match status" value="1"/>
</dbReference>
<evidence type="ECO:0000313" key="5">
    <source>
        <dbReference type="EMBL" id="MDN5201769.1"/>
    </source>
</evidence>
<feature type="repeat" description="TPR" evidence="1">
    <location>
        <begin position="120"/>
        <end position="153"/>
    </location>
</feature>
<organism evidence="5 6">
    <name type="scientific">Splendidivirga corallicola</name>
    <dbReference type="NCBI Taxonomy" id="3051826"/>
    <lineage>
        <taxon>Bacteria</taxon>
        <taxon>Pseudomonadati</taxon>
        <taxon>Bacteroidota</taxon>
        <taxon>Cytophagia</taxon>
        <taxon>Cytophagales</taxon>
        <taxon>Splendidivirgaceae</taxon>
        <taxon>Splendidivirga</taxon>
    </lineage>
</organism>
<feature type="signal peptide" evidence="3">
    <location>
        <begin position="1"/>
        <end position="23"/>
    </location>
</feature>
<evidence type="ECO:0000259" key="4">
    <source>
        <dbReference type="Pfam" id="PF12770"/>
    </source>
</evidence>
<feature type="repeat" description="TPR" evidence="1">
    <location>
        <begin position="162"/>
        <end position="195"/>
    </location>
</feature>
<dbReference type="EMBL" id="JAUJEA010000003">
    <property type="protein sequence ID" value="MDN5201769.1"/>
    <property type="molecule type" value="Genomic_DNA"/>
</dbReference>
<evidence type="ECO:0000256" key="2">
    <source>
        <dbReference type="SAM" id="Phobius"/>
    </source>
</evidence>
<dbReference type="Gene3D" id="1.25.40.10">
    <property type="entry name" value="Tetratricopeptide repeat domain"/>
    <property type="match status" value="3"/>
</dbReference>
<feature type="repeat" description="TPR" evidence="1">
    <location>
        <begin position="246"/>
        <end position="279"/>
    </location>
</feature>
<accession>A0ABT8KM18</accession>
<keyword evidence="1" id="KW-0802">TPR repeat</keyword>
<dbReference type="RefSeq" id="WP_346751798.1">
    <property type="nucleotide sequence ID" value="NZ_JAUJEA010000003.1"/>
</dbReference>
<keyword evidence="3" id="KW-0732">Signal</keyword>
<dbReference type="SUPFAM" id="SSF48452">
    <property type="entry name" value="TPR-like"/>
    <property type="match status" value="2"/>
</dbReference>
<dbReference type="Proteomes" id="UP001172082">
    <property type="component" value="Unassembled WGS sequence"/>
</dbReference>
<feature type="domain" description="CHAT" evidence="4">
    <location>
        <begin position="632"/>
        <end position="927"/>
    </location>
</feature>
<keyword evidence="2" id="KW-0472">Membrane</keyword>
<sequence>MSFKRLLLIFLILFFAHSGRTFVENDSTKYVRDSLLAEEYYAKAKYYSNKVGNYDSSLFYYNSAALIFEKLDIVENKLNCYINIGFDYYLLGELEKSKNLANRIITESISKFGPDSSTESDACRILGNIYSDIGHYSKALDMFQRAFKIDKLYEDQFPYYPSFGLTGIGTVYRSMGEYNQALSYFKQSLLIRSDHLKPEHRAILTNYGNLANVYSDLFLWDDALNNFFRVLKIIKTLGSKSHPHLAKTYNGIGLVYLRKNNYRLALDYFIKARQVLEINANDKHSLKDVFENIGEVYFWKKEHQRALSFYGEALTTSRQIFGLKNRYHSTIYNMVALIHQKRNDLDSALFYLNQSITNNQNDFISELVIAQKNYFDSHELLRTLDYRSSVLRDKYYQSNDSKYLHRALEDYQRADTLIVQMRQDIKTHGDKVRLNEQATPVYEKAIEQCYDLFQKTEDPKYLSLAFHFSESNRVNLLHGAIAESSAKRFSGIPEELLETEDSLRIELSYYESKLGDFQEKQDSSKITEYESKVFDLKRSYEALVEQFEKDYPQYHALKYRNDRKSIEAIQTYLSNDQHMLEYFVGDSSIFVFSISGEDFKLHKLKKPTDFDQQIDQLNQAITGKDHTLYKEKAFQLYQLILAPVTDHIRSKKITLLPDGPLWKLNFDLLLTGQSDSDDHRKSPYVLREYAISYAYSAQLLLSESERATYSKPKHEVLAFSFQEGDNHEFENHVALNTLRDVDTEDLPGSRAEIWSISQIFDGDYYYGAQAAEEKFKSLADGYRILHLALHGEVNESHPMNSRLFFTRDSSAVEDGYLHAYELYNMNLNADLAVLSACNTAQGQLVSGEGIMSLGRAFMYAGCKSLLTTQWEVSDATTPDIMKYFYHNLKEGYSKSEALQQAKLQYLSEADNLSSHPFYWGSFAILGDDTAIEVEDYHYWWIVAISLVLLAGLSIIYFKSKKKLIA</sequence>
<keyword evidence="2" id="KW-0812">Transmembrane</keyword>
<keyword evidence="6" id="KW-1185">Reference proteome</keyword>